<dbReference type="SUPFAM" id="SSF52218">
    <property type="entry name" value="Flavoproteins"/>
    <property type="match status" value="1"/>
</dbReference>
<dbReference type="Gene3D" id="3.40.50.360">
    <property type="match status" value="1"/>
</dbReference>
<dbReference type="eggNOG" id="COG0431">
    <property type="taxonomic scope" value="Bacteria"/>
</dbReference>
<dbReference type="Proteomes" id="UP000003195">
    <property type="component" value="Unassembled WGS sequence"/>
</dbReference>
<keyword evidence="4" id="KW-0560">Oxidoreductase</keyword>
<evidence type="ECO:0000256" key="2">
    <source>
        <dbReference type="ARBA" id="ARBA00022643"/>
    </source>
</evidence>
<proteinExistence type="predicted"/>
<accession>E2ZA18</accession>
<gene>
    <name evidence="4" type="ORF">HMPREF9429_00276</name>
</gene>
<sequence>MRVLLLNGSRRKNGCTYTALQEVAGVLNKEGIETEIVHAVPDKAVVAEAAEKLKEADGVIIGSPVYWASPSGEMVTFMDMLSAVGGNYLRHKPASAIASARRAGTSATLDVLYKYLAYHESLIVSSNYWNMVHGNTPDEVRQDAEGLQIMQVLGTNMVWALRCVEAGKKAGVEVPQTPQKIYTNFIR</sequence>
<keyword evidence="2" id="KW-0288">FMN</keyword>
<dbReference type="OrthoDB" id="9790975at2"/>
<dbReference type="PANTHER" id="PTHR43278">
    <property type="entry name" value="NAD(P)H-DEPENDENT FMN-CONTAINING OXIDOREDUCTASE YWQN-RELATED"/>
    <property type="match status" value="1"/>
</dbReference>
<dbReference type="InterPro" id="IPR029039">
    <property type="entry name" value="Flavoprotein-like_sf"/>
</dbReference>
<comment type="caution">
    <text evidence="4">The sequence shown here is derived from an EMBL/GenBank/DDBJ whole genome shotgun (WGS) entry which is preliminary data.</text>
</comment>
<protein>
    <submittedName>
        <fullName evidence="4">Flavin reductase</fullName>
        <ecNumber evidence="4">1.7.-.-</ecNumber>
    </submittedName>
</protein>
<dbReference type="STRING" id="706434.HMPREF9429_00276"/>
<dbReference type="HOGENOM" id="CLU_050993_3_3_9"/>
<organism evidence="4 5">
    <name type="scientific">Megasphaera micronuciformis F0359</name>
    <dbReference type="NCBI Taxonomy" id="706434"/>
    <lineage>
        <taxon>Bacteria</taxon>
        <taxon>Bacillati</taxon>
        <taxon>Bacillota</taxon>
        <taxon>Negativicutes</taxon>
        <taxon>Veillonellales</taxon>
        <taxon>Veillonellaceae</taxon>
        <taxon>Megasphaera</taxon>
    </lineage>
</organism>
<keyword evidence="5" id="KW-1185">Reference proteome</keyword>
<dbReference type="EMBL" id="AECS01000010">
    <property type="protein sequence ID" value="EFQ04780.1"/>
    <property type="molecule type" value="Genomic_DNA"/>
</dbReference>
<dbReference type="AlphaFoldDB" id="E2ZA18"/>
<dbReference type="InterPro" id="IPR051796">
    <property type="entry name" value="ISF_SsuE-like"/>
</dbReference>
<dbReference type="Pfam" id="PF03358">
    <property type="entry name" value="FMN_red"/>
    <property type="match status" value="1"/>
</dbReference>
<name>E2ZA18_9FIRM</name>
<evidence type="ECO:0000313" key="5">
    <source>
        <dbReference type="Proteomes" id="UP000003195"/>
    </source>
</evidence>
<evidence type="ECO:0000256" key="1">
    <source>
        <dbReference type="ARBA" id="ARBA00022630"/>
    </source>
</evidence>
<evidence type="ECO:0000313" key="4">
    <source>
        <dbReference type="EMBL" id="EFQ04780.1"/>
    </source>
</evidence>
<reference evidence="4 5" key="1">
    <citation type="submission" date="2010-08" db="EMBL/GenBank/DDBJ databases">
        <authorList>
            <person name="Weinstock G."/>
            <person name="Sodergren E."/>
            <person name="Clifton S."/>
            <person name="Fulton L."/>
            <person name="Fulton B."/>
            <person name="Courtney L."/>
            <person name="Fronick C."/>
            <person name="Harrison M."/>
            <person name="Strong C."/>
            <person name="Farmer C."/>
            <person name="Delahaunty K."/>
            <person name="Markovic C."/>
            <person name="Hall O."/>
            <person name="Minx P."/>
            <person name="Tomlinson C."/>
            <person name="Mitreva M."/>
            <person name="Hou S."/>
            <person name="Chen J."/>
            <person name="Wollam A."/>
            <person name="Pepin K.H."/>
            <person name="Johnson M."/>
            <person name="Bhonagiri V."/>
            <person name="Zhang X."/>
            <person name="Suruliraj S."/>
            <person name="Warren W."/>
            <person name="Chinwalla A."/>
            <person name="Mardis E.R."/>
            <person name="Wilson R.K."/>
        </authorList>
    </citation>
    <scope>NUCLEOTIDE SEQUENCE [LARGE SCALE GENOMIC DNA]</scope>
    <source>
        <strain evidence="4 5">F0359</strain>
    </source>
</reference>
<feature type="domain" description="NADPH-dependent FMN reductase-like" evidence="3">
    <location>
        <begin position="1"/>
        <end position="134"/>
    </location>
</feature>
<dbReference type="EC" id="1.7.-.-" evidence="4"/>
<dbReference type="RefSeq" id="WP_006941054.1">
    <property type="nucleotide sequence ID" value="NZ_GL538184.1"/>
</dbReference>
<dbReference type="GO" id="GO:0016491">
    <property type="term" value="F:oxidoreductase activity"/>
    <property type="evidence" value="ECO:0007669"/>
    <property type="project" value="UniProtKB-KW"/>
</dbReference>
<dbReference type="PANTHER" id="PTHR43278:SF4">
    <property type="entry name" value="NAD(P)H-DEPENDENT FMN-CONTAINING OXIDOREDUCTASE YWQN-RELATED"/>
    <property type="match status" value="1"/>
</dbReference>
<dbReference type="InterPro" id="IPR005025">
    <property type="entry name" value="FMN_Rdtase-like_dom"/>
</dbReference>
<evidence type="ECO:0000259" key="3">
    <source>
        <dbReference type="Pfam" id="PF03358"/>
    </source>
</evidence>
<keyword evidence="1" id="KW-0285">Flavoprotein</keyword>